<protein>
    <submittedName>
        <fullName evidence="1">Uncharacterized protein</fullName>
    </submittedName>
</protein>
<dbReference type="EMBL" id="CM055092">
    <property type="protein sequence ID" value="KAJ7571057.1"/>
    <property type="molecule type" value="Genomic_DNA"/>
</dbReference>
<dbReference type="Proteomes" id="UP001162992">
    <property type="component" value="Chromosome 1"/>
</dbReference>
<comment type="caution">
    <text evidence="1">The sequence shown here is derived from an EMBL/GenBank/DDBJ whole genome shotgun (WGS) entry which is preliminary data.</text>
</comment>
<proteinExistence type="predicted"/>
<sequence length="692" mass="76604">MASKFVLVIVVLVDLVHLSSMVNGDSTQFAIVDGTFENSSNIYCSMNLFSLGFVPLMPISYGVNYNSSGRCLYSQPVHLRDPDASVLSFSTTFTFSYDGQKQGSTQLSTNIPVQAAGFAFIIVADPDPRSNQATNGNASSLQYLGVLNATTNNRNSSHTFAVEFDIYTPGENPAFNDPPYDHVGIDLNSMNSSVLHQAGYNRQTCDTREFVPLSFTSGSIIQCWIDYEATEKRLTVSLGTELGSKPPIPLINQSGIDLSYIIQDTMWIGFSCAGVGSEDYVPSFVYAWSFNTSGPAMLTYSVNSSAGSAPYVSLCLSSPRRSVQKLAIIIPVCVFCLLSVAGFIFWRHGREKKFLEKEYQMIREEELEYGPIKFSYKTLRTATKNFSEKLAVGGFGSVYKGHVFGRYAVAVKRLSPNSLQGKREFFSEIRIIGQLRHGNLVQLQGFCNEKDELLLVYEFMPKGSLDHYLYNGALPWEKRFAILKGLGKALLYLHEEWDPEQCVVHRDVKPSNVMLDKDFNARLGDFGLATSYRPEEAATAAVTSTIAKGTEGYVAPEAMTQGDVVTSTIANGTAGYMAPEAVTQGEVSQKMDVYSFGVVALEVASGRVTRDPRLPGEQRNLLRWVLKLQRESRMEDAIDERLRGRCNEEEVLRVLEVGIWCCCYSPEDRPSMSQALAALDRSQQLATPERGL</sequence>
<keyword evidence="2" id="KW-1185">Reference proteome</keyword>
<reference evidence="2" key="1">
    <citation type="journal article" date="2024" name="Proc. Natl. Acad. Sci. U.S.A.">
        <title>Extraordinary preservation of gene collinearity over three hundred million years revealed in homosporous lycophytes.</title>
        <authorList>
            <person name="Li C."/>
            <person name="Wickell D."/>
            <person name="Kuo L.Y."/>
            <person name="Chen X."/>
            <person name="Nie B."/>
            <person name="Liao X."/>
            <person name="Peng D."/>
            <person name="Ji J."/>
            <person name="Jenkins J."/>
            <person name="Williams M."/>
            <person name="Shu S."/>
            <person name="Plott C."/>
            <person name="Barry K."/>
            <person name="Rajasekar S."/>
            <person name="Grimwood J."/>
            <person name="Han X."/>
            <person name="Sun S."/>
            <person name="Hou Z."/>
            <person name="He W."/>
            <person name="Dai G."/>
            <person name="Sun C."/>
            <person name="Schmutz J."/>
            <person name="Leebens-Mack J.H."/>
            <person name="Li F.W."/>
            <person name="Wang L."/>
        </authorList>
    </citation>
    <scope>NUCLEOTIDE SEQUENCE [LARGE SCALE GENOMIC DNA]</scope>
    <source>
        <strain evidence="2">cv. PW_Plant_1</strain>
    </source>
</reference>
<evidence type="ECO:0000313" key="1">
    <source>
        <dbReference type="EMBL" id="KAJ7571057.1"/>
    </source>
</evidence>
<name>A0ACC2EXB1_DIPCM</name>
<gene>
    <name evidence="1" type="ORF">O6H91_01G147200</name>
</gene>
<organism evidence="1 2">
    <name type="scientific">Diphasiastrum complanatum</name>
    <name type="common">Issler's clubmoss</name>
    <name type="synonym">Lycopodium complanatum</name>
    <dbReference type="NCBI Taxonomy" id="34168"/>
    <lineage>
        <taxon>Eukaryota</taxon>
        <taxon>Viridiplantae</taxon>
        <taxon>Streptophyta</taxon>
        <taxon>Embryophyta</taxon>
        <taxon>Tracheophyta</taxon>
        <taxon>Lycopodiopsida</taxon>
        <taxon>Lycopodiales</taxon>
        <taxon>Lycopodiaceae</taxon>
        <taxon>Lycopodioideae</taxon>
        <taxon>Diphasiastrum</taxon>
    </lineage>
</organism>
<accession>A0ACC2EXB1</accession>
<evidence type="ECO:0000313" key="2">
    <source>
        <dbReference type="Proteomes" id="UP001162992"/>
    </source>
</evidence>